<keyword evidence="3" id="KW-0282">Flagellum</keyword>
<evidence type="ECO:0000256" key="4">
    <source>
        <dbReference type="ARBA" id="ARBA00023054"/>
    </source>
</evidence>
<accession>A0A061JAP1</accession>
<keyword evidence="15" id="KW-1185">Reference proteome</keyword>
<name>A0A061JAP1_TRYRA</name>
<sequence>MPPAGKAKKGKRRGKKALDPIALERARIEEIERRGREEAILLARLRELTEEEEAMTLRSTNIVEARWMVFLRECKQKELISEIEIVRRAFEMAIDRKNAVIEMLFNDLAEVEEQHRLVFQSHMTTVDALTQMQVRRMADLESEFEEDLFEMKADYEKEMLELVRKHEHEVADLKLILDNMASEAEQLQKKLQEETSEAHDTALEKMEEERKQMQNKLLKTSESIRAELDARYKEFMTTAQVNMKDYMDKSKEDAETTERIASQLKRIEKLQESVTSWRTNIARNAREWEEKNSAIQQERDATIRHLKALKNKMESWRNKEASRLAEFIKNAKDCEDQLRETVNRAEKILCLVELGKPLETEREQVLSFESNIATSEIEREVKRLVTHSDDVEAQDESTAPDGAAYSEEWRLLERFWTKHNKVVLDNAALAQEKYHLEEENKKLQVVLKQYLEEISVSDAVMQAPNTLLLMSRAPNVVEASKRGKQGQAAYNTVVEGNKFVSDVTKQMVLR</sequence>
<evidence type="ECO:0000256" key="1">
    <source>
        <dbReference type="ARBA" id="ARBA00004611"/>
    </source>
</evidence>
<dbReference type="InterPro" id="IPR039505">
    <property type="entry name" value="DRC1/2_N"/>
</dbReference>
<evidence type="ECO:0000256" key="7">
    <source>
        <dbReference type="ARBA" id="ARBA00023273"/>
    </source>
</evidence>
<reference evidence="14 15" key="1">
    <citation type="submission" date="2013-07" db="EMBL/GenBank/DDBJ databases">
        <authorList>
            <person name="Stoco P.H."/>
            <person name="Wagner G."/>
            <person name="Gerber A."/>
            <person name="Zaha A."/>
            <person name="Thompson C."/>
            <person name="Bartholomeu D.C."/>
            <person name="Luckemeyer D.D."/>
            <person name="Bahia D."/>
            <person name="Loreto E."/>
            <person name="Prestes E.B."/>
            <person name="Lima F.M."/>
            <person name="Rodrigues-Luiz G."/>
            <person name="Vallejo G.A."/>
            <person name="Filho J.F."/>
            <person name="Monteiro K.M."/>
            <person name="Tyler K.M."/>
            <person name="de Almeida L.G."/>
            <person name="Ortiz M.F."/>
            <person name="Siervo M.A."/>
            <person name="de Moraes M.H."/>
            <person name="Cunha O.L."/>
            <person name="Mendonca-Neto R."/>
            <person name="Silva R."/>
            <person name="Teixeira S.M."/>
            <person name="Murta S.M."/>
            <person name="Sincero T.C."/>
            <person name="Mendes T.A."/>
            <person name="Urmenyi T.P."/>
            <person name="Silva V.G."/>
            <person name="da Rocha W.D."/>
            <person name="Andersson B."/>
            <person name="Romanha A.J."/>
            <person name="Steindel M."/>
            <person name="de Vasconcelos A.T."/>
            <person name="Grisard E.C."/>
        </authorList>
    </citation>
    <scope>NUCLEOTIDE SEQUENCE [LARGE SCALE GENOMIC DNA]</scope>
    <source>
        <strain evidence="14 15">SC58</strain>
    </source>
</reference>
<dbReference type="AlphaFoldDB" id="A0A061JAP1"/>
<evidence type="ECO:0000313" key="15">
    <source>
        <dbReference type="Proteomes" id="UP000031737"/>
    </source>
</evidence>
<keyword evidence="2" id="KW-0963">Cytoplasm</keyword>
<dbReference type="PANTHER" id="PTHR21625:SF0">
    <property type="entry name" value="DYNEIN REGULATORY COMPLEX SUBUNIT 2"/>
    <property type="match status" value="1"/>
</dbReference>
<evidence type="ECO:0000256" key="6">
    <source>
        <dbReference type="ARBA" id="ARBA00023212"/>
    </source>
</evidence>
<dbReference type="GO" id="GO:0060285">
    <property type="term" value="P:cilium-dependent cell motility"/>
    <property type="evidence" value="ECO:0007669"/>
    <property type="project" value="TreeGrafter"/>
</dbReference>
<dbReference type="GO" id="GO:0070286">
    <property type="term" value="P:axonemal dynein complex assembly"/>
    <property type="evidence" value="ECO:0007669"/>
    <property type="project" value="InterPro"/>
</dbReference>
<evidence type="ECO:0000259" key="13">
    <source>
        <dbReference type="Pfam" id="PF14772"/>
    </source>
</evidence>
<feature type="domain" description="Dynein regulatory complex protein 1/2 N-terminal" evidence="13">
    <location>
        <begin position="26"/>
        <end position="126"/>
    </location>
</feature>
<evidence type="ECO:0000256" key="10">
    <source>
        <dbReference type="ARBA" id="ARBA00040899"/>
    </source>
</evidence>
<keyword evidence="5" id="KW-0969">Cilium</keyword>
<dbReference type="PANTHER" id="PTHR21625">
    <property type="entry name" value="NYD-SP28 PROTEIN"/>
    <property type="match status" value="1"/>
</dbReference>
<evidence type="ECO:0000256" key="2">
    <source>
        <dbReference type="ARBA" id="ARBA00022490"/>
    </source>
</evidence>
<comment type="subcellular location">
    <subcellularLocation>
        <location evidence="1">Cytoplasm</location>
        <location evidence="1">Cytoskeleton</location>
        <location evidence="1">Flagellum axoneme</location>
    </subcellularLocation>
    <subcellularLocation>
        <location evidence="8">Cytoplasm</location>
        <location evidence="8">Cytoskeleton</location>
        <location evidence="8">Flagellum basal body</location>
    </subcellularLocation>
</comment>
<evidence type="ECO:0000256" key="3">
    <source>
        <dbReference type="ARBA" id="ARBA00022846"/>
    </source>
</evidence>
<gene>
    <name evidence="14" type="ORF">TRSC58_01918</name>
</gene>
<dbReference type="GO" id="GO:0005858">
    <property type="term" value="C:axonemal dynein complex"/>
    <property type="evidence" value="ECO:0007669"/>
    <property type="project" value="InterPro"/>
</dbReference>
<dbReference type="Pfam" id="PF14772">
    <property type="entry name" value="NYD-SP28"/>
    <property type="match status" value="1"/>
</dbReference>
<keyword evidence="7" id="KW-0966">Cell projection</keyword>
<feature type="coiled-coil region" evidence="12">
    <location>
        <begin position="278"/>
        <end position="348"/>
    </location>
</feature>
<organism evidence="14 15">
    <name type="scientific">Trypanosoma rangeli SC58</name>
    <dbReference type="NCBI Taxonomy" id="429131"/>
    <lineage>
        <taxon>Eukaryota</taxon>
        <taxon>Discoba</taxon>
        <taxon>Euglenozoa</taxon>
        <taxon>Kinetoplastea</taxon>
        <taxon>Metakinetoplastina</taxon>
        <taxon>Trypanosomatida</taxon>
        <taxon>Trypanosomatidae</taxon>
        <taxon>Trypanosoma</taxon>
        <taxon>Herpetosoma</taxon>
    </lineage>
</organism>
<evidence type="ECO:0000256" key="11">
    <source>
        <dbReference type="ARBA" id="ARBA00045865"/>
    </source>
</evidence>
<evidence type="ECO:0000256" key="5">
    <source>
        <dbReference type="ARBA" id="ARBA00023069"/>
    </source>
</evidence>
<evidence type="ECO:0000256" key="9">
    <source>
        <dbReference type="ARBA" id="ARBA00038424"/>
    </source>
</evidence>
<keyword evidence="6" id="KW-0206">Cytoskeleton</keyword>
<keyword evidence="4 12" id="KW-0175">Coiled coil</keyword>
<evidence type="ECO:0000313" key="14">
    <source>
        <dbReference type="EMBL" id="ESL10352.1"/>
    </source>
</evidence>
<evidence type="ECO:0000256" key="12">
    <source>
        <dbReference type="SAM" id="Coils"/>
    </source>
</evidence>
<comment type="caution">
    <text evidence="14">The sequence shown here is derived from an EMBL/GenBank/DDBJ whole genome shotgun (WGS) entry which is preliminary data.</text>
</comment>
<dbReference type="Proteomes" id="UP000031737">
    <property type="component" value="Unassembled WGS sequence"/>
</dbReference>
<proteinExistence type="inferred from homology"/>
<dbReference type="InterPro" id="IPR039750">
    <property type="entry name" value="DRC1/DRC2"/>
</dbReference>
<evidence type="ECO:0000256" key="8">
    <source>
        <dbReference type="ARBA" id="ARBA00037841"/>
    </source>
</evidence>
<protein>
    <recommendedName>
        <fullName evidence="10">Dynein regulatory complex subunit 2</fullName>
    </recommendedName>
</protein>
<comment type="function">
    <text evidence="11">Component of the nexin-dynein regulatory complex (N-DRC), a key regulator of ciliary/flagellar motility which maintains the alignment and integrity of the distal axoneme and regulates microtubule sliding in motile axonemes. Plays a critical role in the assembly of N-DRC and also stabilizes the assembly of multiple inner dynein arms and radial spokes. Coassembles with DRC1 to form a central scaffold needed for assembly of the N-DRC and its attachment to the outer doublet microtubules.</text>
</comment>
<dbReference type="OrthoDB" id="7760980at2759"/>
<dbReference type="GO" id="GO:0003352">
    <property type="term" value="P:regulation of cilium movement"/>
    <property type="evidence" value="ECO:0007669"/>
    <property type="project" value="TreeGrafter"/>
</dbReference>
<feature type="coiled-coil region" evidence="12">
    <location>
        <begin position="163"/>
        <end position="223"/>
    </location>
</feature>
<dbReference type="EMBL" id="AUPL01001918">
    <property type="protein sequence ID" value="ESL10352.1"/>
    <property type="molecule type" value="Genomic_DNA"/>
</dbReference>
<comment type="similarity">
    <text evidence="9">Belongs to the DRC2 family.</text>
</comment>
<dbReference type="VEuPathDB" id="TriTrypDB:TRSC58_01918"/>